<dbReference type="InterPro" id="IPR045526">
    <property type="entry name" value="DUF6471"/>
</dbReference>
<evidence type="ECO:0000259" key="1">
    <source>
        <dbReference type="Pfam" id="PF20075"/>
    </source>
</evidence>
<evidence type="ECO:0000313" key="2">
    <source>
        <dbReference type="EMBL" id="MZL78043.1"/>
    </source>
</evidence>
<dbReference type="EMBL" id="WWVW01000021">
    <property type="protein sequence ID" value="MZL78043.1"/>
    <property type="molecule type" value="Genomic_DNA"/>
</dbReference>
<reference evidence="2 3" key="1">
    <citation type="journal article" date="2019" name="Nat. Med.">
        <title>A library of human gut bacterial isolates paired with longitudinal multiomics data enables mechanistic microbiome research.</title>
        <authorList>
            <person name="Poyet M."/>
            <person name="Groussin M."/>
            <person name="Gibbons S.M."/>
            <person name="Avila-Pacheco J."/>
            <person name="Jiang X."/>
            <person name="Kearney S.M."/>
            <person name="Perrotta A.R."/>
            <person name="Berdy B."/>
            <person name="Zhao S."/>
            <person name="Lieberman T.D."/>
            <person name="Swanson P.K."/>
            <person name="Smith M."/>
            <person name="Roesemann S."/>
            <person name="Alexander J.E."/>
            <person name="Rich S.A."/>
            <person name="Livny J."/>
            <person name="Vlamakis H."/>
            <person name="Clish C."/>
            <person name="Bullock K."/>
            <person name="Deik A."/>
            <person name="Scott J."/>
            <person name="Pierce K.A."/>
            <person name="Xavier R.J."/>
            <person name="Alm E.J."/>
        </authorList>
    </citation>
    <scope>NUCLEOTIDE SEQUENCE [LARGE SCALE GENOMIC DNA]</scope>
    <source>
        <strain evidence="2 3">BIOML-A1</strain>
    </source>
</reference>
<gene>
    <name evidence="2" type="ORF">GT718_11855</name>
</gene>
<dbReference type="SUPFAM" id="SSF47413">
    <property type="entry name" value="lambda repressor-like DNA-binding domains"/>
    <property type="match status" value="1"/>
</dbReference>
<sequence length="77" mass="8695">MVSDKIKQIMKMKKVTSVQLAQHLGMLPQSLANKFSRGSISADELIQILDFLECQLIIEPKPDVSIKLTTDDLKREP</sequence>
<keyword evidence="3" id="KW-1185">Reference proteome</keyword>
<dbReference type="RefSeq" id="WP_158526498.1">
    <property type="nucleotide sequence ID" value="NZ_WWVV01000020.1"/>
</dbReference>
<proteinExistence type="predicted"/>
<dbReference type="Pfam" id="PF20075">
    <property type="entry name" value="DUF6471"/>
    <property type="match status" value="1"/>
</dbReference>
<dbReference type="InterPro" id="IPR010982">
    <property type="entry name" value="Lambda_DNA-bd_dom_sf"/>
</dbReference>
<name>A0ABW9X5B5_9FIRM</name>
<comment type="caution">
    <text evidence="2">The sequence shown here is derived from an EMBL/GenBank/DDBJ whole genome shotgun (WGS) entry which is preliminary data.</text>
</comment>
<dbReference type="Proteomes" id="UP000452293">
    <property type="component" value="Unassembled WGS sequence"/>
</dbReference>
<evidence type="ECO:0000313" key="3">
    <source>
        <dbReference type="Proteomes" id="UP000452293"/>
    </source>
</evidence>
<feature type="domain" description="DUF6471" evidence="1">
    <location>
        <begin position="2"/>
        <end position="55"/>
    </location>
</feature>
<protein>
    <submittedName>
        <fullName evidence="2">Helix-turn-helix domain-containing protein</fullName>
    </submittedName>
</protein>
<dbReference type="Gene3D" id="1.10.260.40">
    <property type="entry name" value="lambda repressor-like DNA-binding domains"/>
    <property type="match status" value="1"/>
</dbReference>
<accession>A0ABW9X5B5</accession>
<organism evidence="2 3">
    <name type="scientific">Blautia massiliensis</name>
    <name type="common">ex Durand et al. 2017</name>
    <dbReference type="NCBI Taxonomy" id="1737424"/>
    <lineage>
        <taxon>Bacteria</taxon>
        <taxon>Bacillati</taxon>
        <taxon>Bacillota</taxon>
        <taxon>Clostridia</taxon>
        <taxon>Lachnospirales</taxon>
        <taxon>Lachnospiraceae</taxon>
        <taxon>Blautia</taxon>
    </lineage>
</organism>